<evidence type="ECO:0000313" key="8">
    <source>
        <dbReference type="EMBL" id="MBO8473953.1"/>
    </source>
</evidence>
<dbReference type="InterPro" id="IPR033803">
    <property type="entry name" value="CBD-like_Golvesin-Xly"/>
</dbReference>
<reference evidence="8" key="2">
    <citation type="journal article" date="2021" name="PeerJ">
        <title>Extensive microbial diversity within the chicken gut microbiome revealed by metagenomics and culture.</title>
        <authorList>
            <person name="Gilroy R."/>
            <person name="Ravi A."/>
            <person name="Getino M."/>
            <person name="Pursley I."/>
            <person name="Horton D.L."/>
            <person name="Alikhan N.F."/>
            <person name="Baker D."/>
            <person name="Gharbi K."/>
            <person name="Hall N."/>
            <person name="Watson M."/>
            <person name="Adriaenssens E.M."/>
            <person name="Foster-Nyarko E."/>
            <person name="Jarju S."/>
            <person name="Secka A."/>
            <person name="Antonio M."/>
            <person name="Oren A."/>
            <person name="Chaudhuri R.R."/>
            <person name="La Ragione R."/>
            <person name="Hildebrand F."/>
            <person name="Pallen M.J."/>
        </authorList>
    </citation>
    <scope>NUCLEOTIDE SEQUENCE</scope>
    <source>
        <strain evidence="8">B1-13419</strain>
    </source>
</reference>
<comment type="caution">
    <text evidence="8">The sequence shown here is derived from an EMBL/GenBank/DDBJ whole genome shotgun (WGS) entry which is preliminary data.</text>
</comment>
<dbReference type="AlphaFoldDB" id="A0A9D9ILT2"/>
<evidence type="ECO:0000256" key="5">
    <source>
        <dbReference type="ARBA" id="ARBA00023014"/>
    </source>
</evidence>
<gene>
    <name evidence="8" type="ORF">IAB91_01505</name>
</gene>
<organism evidence="8 9">
    <name type="scientific">Candidatus Cryptobacteroides faecigallinarum</name>
    <dbReference type="NCBI Taxonomy" id="2840763"/>
    <lineage>
        <taxon>Bacteria</taxon>
        <taxon>Pseudomonadati</taxon>
        <taxon>Bacteroidota</taxon>
        <taxon>Bacteroidia</taxon>
        <taxon>Bacteroidales</taxon>
        <taxon>Candidatus Cryptobacteroides</taxon>
    </lineage>
</organism>
<dbReference type="PANTHER" id="PTHR43498">
    <property type="entry name" value="FERREDOXIN:COB-COM HETERODISULFIDE REDUCTASE SUBUNIT A"/>
    <property type="match status" value="1"/>
</dbReference>
<proteinExistence type="predicted"/>
<dbReference type="Gene3D" id="3.50.50.60">
    <property type="entry name" value="FAD/NAD(P)-binding domain"/>
    <property type="match status" value="1"/>
</dbReference>
<dbReference type="EMBL" id="JADIMD010000021">
    <property type="protein sequence ID" value="MBO8473953.1"/>
    <property type="molecule type" value="Genomic_DNA"/>
</dbReference>
<evidence type="ECO:0000256" key="3">
    <source>
        <dbReference type="ARBA" id="ARBA00023002"/>
    </source>
</evidence>
<dbReference type="Pfam" id="PF12831">
    <property type="entry name" value="FAD_oxidored"/>
    <property type="match status" value="1"/>
</dbReference>
<keyword evidence="1" id="KW-0004">4Fe-4S</keyword>
<evidence type="ECO:0000313" key="9">
    <source>
        <dbReference type="Proteomes" id="UP000823757"/>
    </source>
</evidence>
<keyword evidence="3" id="KW-0560">Oxidoreductase</keyword>
<dbReference type="GO" id="GO:0046872">
    <property type="term" value="F:metal ion binding"/>
    <property type="evidence" value="ECO:0007669"/>
    <property type="project" value="UniProtKB-KW"/>
</dbReference>
<dbReference type="GO" id="GO:0016491">
    <property type="term" value="F:oxidoreductase activity"/>
    <property type="evidence" value="ECO:0007669"/>
    <property type="project" value="UniProtKB-KW"/>
</dbReference>
<evidence type="ECO:0000256" key="2">
    <source>
        <dbReference type="ARBA" id="ARBA00022723"/>
    </source>
</evidence>
<evidence type="ECO:0000256" key="6">
    <source>
        <dbReference type="SAM" id="SignalP"/>
    </source>
</evidence>
<dbReference type="PANTHER" id="PTHR43498:SF1">
    <property type="entry name" value="COB--COM HETERODISULFIDE REDUCTASE IRON-SULFUR SUBUNIT A"/>
    <property type="match status" value="1"/>
</dbReference>
<dbReference type="InterPro" id="IPR039650">
    <property type="entry name" value="HdrA-like"/>
</dbReference>
<dbReference type="InterPro" id="IPR036188">
    <property type="entry name" value="FAD/NAD-bd_sf"/>
</dbReference>
<evidence type="ECO:0000256" key="1">
    <source>
        <dbReference type="ARBA" id="ARBA00022485"/>
    </source>
</evidence>
<evidence type="ECO:0000256" key="4">
    <source>
        <dbReference type="ARBA" id="ARBA00023004"/>
    </source>
</evidence>
<dbReference type="GO" id="GO:0051539">
    <property type="term" value="F:4 iron, 4 sulfur cluster binding"/>
    <property type="evidence" value="ECO:0007669"/>
    <property type="project" value="UniProtKB-KW"/>
</dbReference>
<feature type="domain" description="Golvesin/Xly CBD-like" evidence="7">
    <location>
        <begin position="543"/>
        <end position="662"/>
    </location>
</feature>
<name>A0A9D9ILT2_9BACT</name>
<dbReference type="Proteomes" id="UP000823757">
    <property type="component" value="Unassembled WGS sequence"/>
</dbReference>
<dbReference type="SUPFAM" id="SSF51905">
    <property type="entry name" value="FAD/NAD(P)-binding domain"/>
    <property type="match status" value="1"/>
</dbReference>
<keyword evidence="4" id="KW-0408">Iron</keyword>
<accession>A0A9D9ILT2</accession>
<protein>
    <submittedName>
        <fullName evidence="8">FAD-dependent oxidoreductase</fullName>
    </submittedName>
</protein>
<reference evidence="8" key="1">
    <citation type="submission" date="2020-10" db="EMBL/GenBank/DDBJ databases">
        <authorList>
            <person name="Gilroy R."/>
        </authorList>
    </citation>
    <scope>NUCLEOTIDE SEQUENCE</scope>
    <source>
        <strain evidence="8">B1-13419</strain>
    </source>
</reference>
<sequence>MEIRKSISTVLASMLTVCAAAQTAGYDVIVYGGTSSGVIAAYTAAKDGMKVALIERTGHVGGLTTSGIGNVDIGWPRTVGGYTAEFLRTVGAHYGNPYKMQISLECKVAEQVYDSWLEETGVDVVLHKRLREKDGVQKEGSRIVSVTMEDGSVYTAPVFIDASYEGDLMAQAGVSYITGRESRAEYGESSAGVGTYMLLREYTGEELEKVKELSRKYPMDIVMAQMEEPGSADGKSQAYCYRLTVTDDPDNMVPFRKPEGYDPERYFNTLHRIALRGAHRFNQVLTLYPLPNGKYDLNHMDLINASWSYPEASYQERESIDLYHRRYQEGMLYFLGHDERVPEEIRNDVLRYGLAKDEYTDNGNWPYQLYIREGRRMKGEYVMRQQDAWNNPVKDDAVAVGSYFLDCHIVSSIVDSLGRHLEEGVFPYTPYRPYEIPYRIITPKKEECTNLLVPVCVSASHVICASLRMEPVYMMLGQVAGDAARLAIAGNTAVQDINVDELQSILRKQKQLLHFKTPTDMYLTADRFEGVVMDDSEIGLHDDIWYHSTSQGPFMKYDYRFATASPDGQRVAEFKPALEEKGRYEVQIMYSPSGNRTKSADVTVFDKRGEHSCPVDMTEGPEIDGLWHSLGTFTFSPDKEFKVVFTDKGEGGIVVVDAVRFIKKDRK</sequence>
<feature type="signal peptide" evidence="6">
    <location>
        <begin position="1"/>
        <end position="21"/>
    </location>
</feature>
<keyword evidence="6" id="KW-0732">Signal</keyword>
<dbReference type="Pfam" id="PF25275">
    <property type="entry name" value="Golvesin_C"/>
    <property type="match status" value="1"/>
</dbReference>
<evidence type="ECO:0000259" key="7">
    <source>
        <dbReference type="Pfam" id="PF25275"/>
    </source>
</evidence>
<keyword evidence="5" id="KW-0411">Iron-sulfur</keyword>
<feature type="chain" id="PRO_5038913747" evidence="6">
    <location>
        <begin position="22"/>
        <end position="667"/>
    </location>
</feature>
<keyword evidence="2" id="KW-0479">Metal-binding</keyword>